<accession>A0A4Y6UAK3</accession>
<dbReference type="InterPro" id="IPR005255">
    <property type="entry name" value="PdxA_fam"/>
</dbReference>
<keyword evidence="7" id="KW-0460">Magnesium</keyword>
<organism evidence="8 9">
    <name type="scientific">Formicincola oecophyllae</name>
    <dbReference type="NCBI Taxonomy" id="2558361"/>
    <lineage>
        <taxon>Bacteria</taxon>
        <taxon>Pseudomonadati</taxon>
        <taxon>Pseudomonadota</taxon>
        <taxon>Alphaproteobacteria</taxon>
        <taxon>Acetobacterales</taxon>
        <taxon>Acetobacteraceae</taxon>
        <taxon>Formicincola</taxon>
    </lineage>
</organism>
<dbReference type="Proteomes" id="UP000318709">
    <property type="component" value="Chromosome"/>
</dbReference>
<evidence type="ECO:0000256" key="6">
    <source>
        <dbReference type="ARBA" id="ARBA00023096"/>
    </source>
</evidence>
<evidence type="ECO:0000256" key="5">
    <source>
        <dbReference type="ARBA" id="ARBA00023027"/>
    </source>
</evidence>
<feature type="binding site" evidence="7">
    <location>
        <position position="290"/>
    </location>
    <ligand>
        <name>substrate</name>
    </ligand>
</feature>
<feature type="binding site" evidence="7">
    <location>
        <position position="308"/>
    </location>
    <ligand>
        <name>substrate</name>
    </ligand>
</feature>
<keyword evidence="4 7" id="KW-0560">Oxidoreductase</keyword>
<evidence type="ECO:0000256" key="2">
    <source>
        <dbReference type="ARBA" id="ARBA00022723"/>
    </source>
</evidence>
<evidence type="ECO:0000313" key="8">
    <source>
        <dbReference type="EMBL" id="QDH14503.1"/>
    </source>
</evidence>
<keyword evidence="1 7" id="KW-0963">Cytoplasm</keyword>
<dbReference type="Pfam" id="PF04166">
    <property type="entry name" value="PdxA"/>
    <property type="match status" value="1"/>
</dbReference>
<dbReference type="HAMAP" id="MF_00536">
    <property type="entry name" value="PdxA"/>
    <property type="match status" value="1"/>
</dbReference>
<keyword evidence="9" id="KW-1185">Reference proteome</keyword>
<protein>
    <recommendedName>
        <fullName evidence="7">4-hydroxythreonine-4-phosphate dehydrogenase</fullName>
        <ecNumber evidence="7">1.1.1.262</ecNumber>
    </recommendedName>
    <alternativeName>
        <fullName evidence="7">4-(phosphohydroxy)-L-threonine dehydrogenase</fullName>
    </alternativeName>
</protein>
<dbReference type="UniPathway" id="UPA00244">
    <property type="reaction ID" value="UER00312"/>
</dbReference>
<comment type="cofactor">
    <cofactor evidence="7">
        <name>Zn(2+)</name>
        <dbReference type="ChEBI" id="CHEBI:29105"/>
    </cofactor>
    <cofactor evidence="7">
        <name>Mg(2+)</name>
        <dbReference type="ChEBI" id="CHEBI:18420"/>
    </cofactor>
    <cofactor evidence="7">
        <name>Co(2+)</name>
        <dbReference type="ChEBI" id="CHEBI:48828"/>
    </cofactor>
    <text evidence="7">Binds 1 divalent metal cation per subunit. Can use ions such as Zn(2+), Mg(2+) or Co(2+).</text>
</comment>
<dbReference type="GO" id="GO:0042823">
    <property type="term" value="P:pyridoxal phosphate biosynthetic process"/>
    <property type="evidence" value="ECO:0007669"/>
    <property type="project" value="UniProtKB-UniRule"/>
</dbReference>
<feature type="binding site" evidence="7">
    <location>
        <position position="178"/>
    </location>
    <ligand>
        <name>a divalent metal cation</name>
        <dbReference type="ChEBI" id="CHEBI:60240"/>
        <note>ligand shared between dimeric partners</note>
    </ligand>
</feature>
<dbReference type="GO" id="GO:0051287">
    <property type="term" value="F:NAD binding"/>
    <property type="evidence" value="ECO:0007669"/>
    <property type="project" value="InterPro"/>
</dbReference>
<dbReference type="GO" id="GO:0050897">
    <property type="term" value="F:cobalt ion binding"/>
    <property type="evidence" value="ECO:0007669"/>
    <property type="project" value="UniProtKB-UniRule"/>
</dbReference>
<comment type="subunit">
    <text evidence="7">Homodimer.</text>
</comment>
<comment type="pathway">
    <text evidence="7">Cofactor biosynthesis; pyridoxine 5'-phosphate biosynthesis; pyridoxine 5'-phosphate from D-erythrose 4-phosphate: step 4/5.</text>
</comment>
<dbReference type="Gene3D" id="3.40.718.10">
    <property type="entry name" value="Isopropylmalate Dehydrogenase"/>
    <property type="match status" value="1"/>
</dbReference>
<keyword evidence="2 7" id="KW-0479">Metal-binding</keyword>
<keyword evidence="7" id="KW-0170">Cobalt</keyword>
<feature type="binding site" evidence="7">
    <location>
        <position position="299"/>
    </location>
    <ligand>
        <name>substrate</name>
    </ligand>
</feature>
<dbReference type="AlphaFoldDB" id="A0A4Y6UAK3"/>
<evidence type="ECO:0000256" key="3">
    <source>
        <dbReference type="ARBA" id="ARBA00022857"/>
    </source>
</evidence>
<comment type="subcellular location">
    <subcellularLocation>
        <location evidence="7">Cytoplasm</location>
    </subcellularLocation>
</comment>
<dbReference type="NCBIfam" id="TIGR00557">
    <property type="entry name" value="pdxA"/>
    <property type="match status" value="1"/>
</dbReference>
<keyword evidence="3 7" id="KW-0521">NADP</keyword>
<dbReference type="GO" id="GO:0050570">
    <property type="term" value="F:4-hydroxythreonine-4-phosphate dehydrogenase activity"/>
    <property type="evidence" value="ECO:0007669"/>
    <property type="project" value="UniProtKB-UniRule"/>
</dbReference>
<keyword evidence="6 7" id="KW-0664">Pyridoxine biosynthesis</keyword>
<dbReference type="InterPro" id="IPR037510">
    <property type="entry name" value="PdxA"/>
</dbReference>
<dbReference type="GO" id="GO:0008615">
    <property type="term" value="P:pyridoxine biosynthetic process"/>
    <property type="evidence" value="ECO:0007669"/>
    <property type="project" value="UniProtKB-UniRule"/>
</dbReference>
<evidence type="ECO:0000313" key="9">
    <source>
        <dbReference type="Proteomes" id="UP000318709"/>
    </source>
</evidence>
<feature type="binding site" evidence="7">
    <location>
        <position position="137"/>
    </location>
    <ligand>
        <name>substrate</name>
    </ligand>
</feature>
<dbReference type="EMBL" id="CP038231">
    <property type="protein sequence ID" value="QDH14503.1"/>
    <property type="molecule type" value="Genomic_DNA"/>
</dbReference>
<comment type="miscellaneous">
    <text evidence="7">The active site is located at the dimer interface.</text>
</comment>
<evidence type="ECO:0000256" key="1">
    <source>
        <dbReference type="ARBA" id="ARBA00022490"/>
    </source>
</evidence>
<keyword evidence="5 7" id="KW-0520">NAD</keyword>
<dbReference type="PANTHER" id="PTHR30004">
    <property type="entry name" value="4-HYDROXYTHREONINE-4-PHOSPHATE DEHYDROGENASE"/>
    <property type="match status" value="1"/>
</dbReference>
<dbReference type="SUPFAM" id="SSF53659">
    <property type="entry name" value="Isocitrate/Isopropylmalate dehydrogenase-like"/>
    <property type="match status" value="1"/>
</dbReference>
<evidence type="ECO:0000256" key="4">
    <source>
        <dbReference type="ARBA" id="ARBA00023002"/>
    </source>
</evidence>
<gene>
    <name evidence="7 8" type="primary">pdxA</name>
    <name evidence="8" type="ORF">E3E12_08310</name>
</gene>
<name>A0A4Y6UAK3_9PROT</name>
<dbReference type="KEGG" id="swf:E3E12_08310"/>
<feature type="binding site" evidence="7">
    <location>
        <position position="227"/>
    </location>
    <ligand>
        <name>a divalent metal cation</name>
        <dbReference type="ChEBI" id="CHEBI:60240"/>
        <note>ligand shared between dimeric partners</note>
    </ligand>
</feature>
<dbReference type="GO" id="GO:0000287">
    <property type="term" value="F:magnesium ion binding"/>
    <property type="evidence" value="ECO:0007669"/>
    <property type="project" value="UniProtKB-UniRule"/>
</dbReference>
<comment type="catalytic activity">
    <reaction evidence="7">
        <text>4-(phosphooxy)-L-threonine + NAD(+) = 3-amino-2-oxopropyl phosphate + CO2 + NADH</text>
        <dbReference type="Rhea" id="RHEA:32275"/>
        <dbReference type="ChEBI" id="CHEBI:16526"/>
        <dbReference type="ChEBI" id="CHEBI:57279"/>
        <dbReference type="ChEBI" id="CHEBI:57540"/>
        <dbReference type="ChEBI" id="CHEBI:57945"/>
        <dbReference type="ChEBI" id="CHEBI:58452"/>
        <dbReference type="EC" id="1.1.1.262"/>
    </reaction>
</comment>
<dbReference type="RefSeq" id="WP_141444207.1">
    <property type="nucleotide sequence ID" value="NZ_CP038231.1"/>
</dbReference>
<proteinExistence type="inferred from homology"/>
<comment type="function">
    <text evidence="7">Catalyzes the NAD(P)-dependent oxidation of 4-(phosphooxy)-L-threonine (HTP) into 2-amino-3-oxo-4-(phosphooxy)butyric acid which spontaneously decarboxylates to form 3-amino-2-oxopropyl phosphate (AHAP).</text>
</comment>
<reference evidence="8 9" key="1">
    <citation type="submission" date="2019-03" db="EMBL/GenBank/DDBJ databases">
        <title>The complete genome sequence of Swingsia_sp. F3b2 LMG30590(T).</title>
        <authorList>
            <person name="Chua K.-O."/>
            <person name="Chan K.-G."/>
            <person name="See-Too W.-S."/>
        </authorList>
    </citation>
    <scope>NUCLEOTIDE SEQUENCE [LARGE SCALE GENOMIC DNA]</scope>
    <source>
        <strain evidence="8 9">F3b2</strain>
    </source>
</reference>
<dbReference type="NCBIfam" id="NF003699">
    <property type="entry name" value="PRK05312.1"/>
    <property type="match status" value="1"/>
</dbReference>
<evidence type="ECO:0000256" key="7">
    <source>
        <dbReference type="HAMAP-Rule" id="MF_00536"/>
    </source>
</evidence>
<dbReference type="GO" id="GO:0008270">
    <property type="term" value="F:zinc ion binding"/>
    <property type="evidence" value="ECO:0007669"/>
    <property type="project" value="UniProtKB-UniRule"/>
</dbReference>
<keyword evidence="7" id="KW-0862">Zinc</keyword>
<dbReference type="PANTHER" id="PTHR30004:SF6">
    <property type="entry name" value="D-THREONATE 4-PHOSPHATE DEHYDROGENASE"/>
    <property type="match status" value="1"/>
</dbReference>
<dbReference type="GO" id="GO:0005737">
    <property type="term" value="C:cytoplasm"/>
    <property type="evidence" value="ECO:0007669"/>
    <property type="project" value="UniProtKB-SubCell"/>
</dbReference>
<feature type="binding site" evidence="7">
    <location>
        <position position="138"/>
    </location>
    <ligand>
        <name>substrate</name>
    </ligand>
</feature>
<sequence length="359" mass="37220">MALGTVPAPLPPLAVTMGDPAGIGPEITAALWRQTRGQGPVFCWYGDPALMAGAIPTQAITHPSQAACVFANALPVMVVRCPEPVTPGTLDSANSPAVVAAITQATQAALAGDVAGVVTAPIAKHVLKAAGFSFPGHTEFIASLTGQGGEELMMLACPPRAWGHTPQPGLRVVLATIHTSLASAVAALQGEGGRARIMDVARRTVAALKRDFGLPRPRLWVAGLNPHAGEDGMMGCEERDVISPALEALKAEGLDVEGPMPPDTMFTPAARARYDAALCLYHDQGLIPLKTLGMEEGVNITLGLDVVRTSPDHGTAFDIARPPSQWGSPAQAGQRVADARSLHQALLTAQAIAKARSTH</sequence>
<dbReference type="EC" id="1.1.1.262" evidence="7"/>
<comment type="similarity">
    <text evidence="7">Belongs to the PdxA family.</text>
</comment>
<dbReference type="OrthoDB" id="9801783at2"/>
<feature type="binding site" evidence="7">
    <location>
        <position position="282"/>
    </location>
    <ligand>
        <name>a divalent metal cation</name>
        <dbReference type="ChEBI" id="CHEBI:60240"/>
        <note>ligand shared between dimeric partners</note>
    </ligand>
</feature>